<evidence type="ECO:0000313" key="4">
    <source>
        <dbReference type="Proteomes" id="UP000189067"/>
    </source>
</evidence>
<keyword evidence="1" id="KW-0812">Transmembrane</keyword>
<feature type="transmembrane region" description="Helical" evidence="1">
    <location>
        <begin position="43"/>
        <end position="68"/>
    </location>
</feature>
<name>A0AAX0K0S3_LACRH</name>
<dbReference type="RefSeq" id="WP_015764625.1">
    <property type="nucleotide sequence ID" value="NZ_CABHIZ010000001.1"/>
</dbReference>
<reference evidence="2 4" key="1">
    <citation type="submission" date="2017-01" db="EMBL/GenBank/DDBJ databases">
        <title>In silico prediction, in vitro antibacterial spectrum and physicochemical properties of a putative bacteriocin produced by Lactobacillus rhamnosus strain L156.4.</title>
        <authorList>
            <person name="Silveira A.M."/>
            <person name="Monteiro A.S."/>
            <person name="Santos V.L."/>
            <person name="Nicoli J.R."/>
            <person name="Azevedo V."/>
            <person name="Soares S.C."/>
            <person name="Castro-Oliveira L."/>
            <person name="Dias-Souza M.V."/>
            <person name="Nardi R.M."/>
        </authorList>
    </citation>
    <scope>NUCLEOTIDE SEQUENCE [LARGE SCALE GENOMIC DNA]</scope>
    <source>
        <strain evidence="2 4">L156.4</strain>
    </source>
</reference>
<dbReference type="AlphaFoldDB" id="A0AAX0K0S3"/>
<dbReference type="EMBL" id="MTJY01000044">
    <property type="protein sequence ID" value="ONN74272.1"/>
    <property type="molecule type" value="Genomic_DNA"/>
</dbReference>
<dbReference type="EMBL" id="SSHM01000001">
    <property type="protein sequence ID" value="THC79693.1"/>
    <property type="molecule type" value="Genomic_DNA"/>
</dbReference>
<keyword evidence="1" id="KW-0472">Membrane</keyword>
<proteinExistence type="predicted"/>
<evidence type="ECO:0000256" key="1">
    <source>
        <dbReference type="SAM" id="Phobius"/>
    </source>
</evidence>
<organism evidence="2 4">
    <name type="scientific">Lacticaseibacillus rhamnosus</name>
    <name type="common">Lactobacillus rhamnosus</name>
    <dbReference type="NCBI Taxonomy" id="47715"/>
    <lineage>
        <taxon>Bacteria</taxon>
        <taxon>Bacillati</taxon>
        <taxon>Bacillota</taxon>
        <taxon>Bacilli</taxon>
        <taxon>Lactobacillales</taxon>
        <taxon>Lactobacillaceae</taxon>
        <taxon>Lacticaseibacillus</taxon>
    </lineage>
</organism>
<keyword evidence="1" id="KW-1133">Transmembrane helix</keyword>
<feature type="transmembrane region" description="Helical" evidence="1">
    <location>
        <begin position="80"/>
        <end position="99"/>
    </location>
</feature>
<evidence type="ECO:0000313" key="3">
    <source>
        <dbReference type="EMBL" id="THC79693.1"/>
    </source>
</evidence>
<dbReference type="Proteomes" id="UP000189067">
    <property type="component" value="Unassembled WGS sequence"/>
</dbReference>
<evidence type="ECO:0000313" key="5">
    <source>
        <dbReference type="Proteomes" id="UP000307517"/>
    </source>
</evidence>
<evidence type="ECO:0000313" key="2">
    <source>
        <dbReference type="EMBL" id="ONN74272.1"/>
    </source>
</evidence>
<sequence>MLGNILTSIVSLLIGYSLNHFGGDDRFSVLNRDKYQLESTGTFFAFIVMGIVCLAGSMAVVFAIWIIIFSNESDEVKTNMYTVALLYLFIAILGGFRAYKEAKSYNPFFTFIYYGNTFYKLLSLTDAGYLVSFVDINDDKVIISDIAKCLPIDAPTDPLSKMVPFRKKDFDKINSKKFLAKFKL</sequence>
<comment type="caution">
    <text evidence="2">The sequence shown here is derived from an EMBL/GenBank/DDBJ whole genome shotgun (WGS) entry which is preliminary data.</text>
</comment>
<dbReference type="Proteomes" id="UP000307517">
    <property type="component" value="Unassembled WGS sequence"/>
</dbReference>
<gene>
    <name evidence="2" type="ORF">BWR10_09975</name>
    <name evidence="3" type="ORF">E6L36_04315</name>
</gene>
<protein>
    <submittedName>
        <fullName evidence="2">Uncharacterized protein</fullName>
    </submittedName>
</protein>
<accession>A0AAX0K0S3</accession>
<reference evidence="3 5" key="2">
    <citation type="submission" date="2019-04" db="EMBL/GenBank/DDBJ databases">
        <title>Genome Announcement to Ensure Probiotic Safety of Lactobacillus rhamnosus UBLR-58.</title>
        <authorList>
            <person name="Sulthana A."/>
            <person name="Lakshmi S.G."/>
            <person name="Madempudi R.S."/>
        </authorList>
    </citation>
    <scope>NUCLEOTIDE SEQUENCE [LARGE SCALE GENOMIC DNA]</scope>
    <source>
        <strain evidence="3 5">UBLR-58</strain>
    </source>
</reference>
<feature type="transmembrane region" description="Helical" evidence="1">
    <location>
        <begin position="6"/>
        <end position="22"/>
    </location>
</feature>